<name>A0A1Y1RUE6_9SPIO</name>
<evidence type="ECO:0000313" key="1">
    <source>
        <dbReference type="EMBL" id="ORC30290.1"/>
    </source>
</evidence>
<feature type="non-terminal residue" evidence="1">
    <location>
        <position position="80"/>
    </location>
</feature>
<comment type="caution">
    <text evidence="1">The sequence shown here is derived from an EMBL/GenBank/DDBJ whole genome shotgun (WGS) entry which is preliminary data.</text>
</comment>
<dbReference type="AlphaFoldDB" id="A0A1Y1RUE6"/>
<dbReference type="EMBL" id="MWQY01000032">
    <property type="protein sequence ID" value="ORC30290.1"/>
    <property type="molecule type" value="Genomic_DNA"/>
</dbReference>
<accession>A0A1Y1RUE6</accession>
<evidence type="ECO:0000313" key="2">
    <source>
        <dbReference type="Proteomes" id="UP000192343"/>
    </source>
</evidence>
<reference evidence="1 2" key="1">
    <citation type="submission" date="2017-03" db="EMBL/GenBank/DDBJ databases">
        <title>Draft Genome sequence of Marispirochaeta sp. strain JC444.</title>
        <authorList>
            <person name="Shivani Y."/>
            <person name="Subhash Y."/>
            <person name="Sasikala C."/>
            <person name="Ramana C."/>
        </authorList>
    </citation>
    <scope>NUCLEOTIDE SEQUENCE [LARGE SCALE GENOMIC DNA]</scope>
    <source>
        <strain evidence="1 2">JC444</strain>
    </source>
</reference>
<gene>
    <name evidence="1" type="ORF">B4O97_18155</name>
</gene>
<sequence length="80" mass="9430">MFHPPFCPNKECRNHYLSTKTAAWYVRNGSYSSRLFGRIQRFRCFHCGVGFSSQTFSLDIFVKKKVPYWRIFSHLITSSG</sequence>
<organism evidence="1 2">
    <name type="scientific">Marispirochaeta aestuarii</name>
    <dbReference type="NCBI Taxonomy" id="1963862"/>
    <lineage>
        <taxon>Bacteria</taxon>
        <taxon>Pseudomonadati</taxon>
        <taxon>Spirochaetota</taxon>
        <taxon>Spirochaetia</taxon>
        <taxon>Spirochaetales</taxon>
        <taxon>Spirochaetaceae</taxon>
        <taxon>Marispirochaeta</taxon>
    </lineage>
</organism>
<evidence type="ECO:0008006" key="3">
    <source>
        <dbReference type="Google" id="ProtNLM"/>
    </source>
</evidence>
<keyword evidence="2" id="KW-1185">Reference proteome</keyword>
<proteinExistence type="predicted"/>
<protein>
    <recommendedName>
        <fullName evidence="3">Transposase IS204/IS1001/IS1096/IS1165 zinc-finger domain-containing protein</fullName>
    </recommendedName>
</protein>
<dbReference type="Proteomes" id="UP000192343">
    <property type="component" value="Unassembled WGS sequence"/>
</dbReference>